<proteinExistence type="predicted"/>
<protein>
    <submittedName>
        <fullName evidence="1">Uncharacterized protein</fullName>
    </submittedName>
</protein>
<comment type="caution">
    <text evidence="1">The sequence shown here is derived from an EMBL/GenBank/DDBJ whole genome shotgun (WGS) entry which is preliminary data.</text>
</comment>
<evidence type="ECO:0000313" key="2">
    <source>
        <dbReference type="Proteomes" id="UP000244334"/>
    </source>
</evidence>
<organism evidence="1 2">
    <name type="scientific">Candidatus Erwinia dacicola</name>
    <dbReference type="NCBI Taxonomy" id="252393"/>
    <lineage>
        <taxon>Bacteria</taxon>
        <taxon>Pseudomonadati</taxon>
        <taxon>Pseudomonadota</taxon>
        <taxon>Gammaproteobacteria</taxon>
        <taxon>Enterobacterales</taxon>
        <taxon>Erwiniaceae</taxon>
        <taxon>Erwinia</taxon>
    </lineage>
</organism>
<dbReference type="Proteomes" id="UP000244334">
    <property type="component" value="Unassembled WGS sequence"/>
</dbReference>
<evidence type="ECO:0000313" key="1">
    <source>
        <dbReference type="EMBL" id="RAP73067.1"/>
    </source>
</evidence>
<dbReference type="EMBL" id="LJAM02000005">
    <property type="protein sequence ID" value="RAP73067.1"/>
    <property type="molecule type" value="Genomic_DNA"/>
</dbReference>
<dbReference type="AlphaFoldDB" id="A0A328TR19"/>
<gene>
    <name evidence="1" type="ORF">ACZ87_00106</name>
</gene>
<name>A0A328TR19_9GAMM</name>
<keyword evidence="2" id="KW-1185">Reference proteome</keyword>
<reference evidence="1" key="1">
    <citation type="submission" date="2018-04" db="EMBL/GenBank/DDBJ databases">
        <title>Genomes of the Obligate Erwinia dacicola and Facultative Enterobacter sp. OLF Endosymbionts of the Olive Fruit fly, Bactrocera oleae.</title>
        <authorList>
            <person name="Estes A.M."/>
            <person name="Hearn D.J."/>
            <person name="Agarwal S."/>
            <person name="Pierson E.A."/>
            <person name="Dunning-Hotopp J.C."/>
        </authorList>
    </citation>
    <scope>NUCLEOTIDE SEQUENCE [LARGE SCALE GENOMIC DNA]</scope>
    <source>
        <strain evidence="1">Oroville</strain>
    </source>
</reference>
<accession>A0A328TR19</accession>
<sequence length="85" mass="9490">MKQACVEAIAQTLGRQPKADELKGIEDRIKEAVRQVHKKMPGKARLASLMRRRTWRQPILCASALCMTFIRSASASLRTRSPLAG</sequence>